<comment type="function">
    <text evidence="6">Redox regulated molecular chaperone. Protects both thermally unfolding and oxidatively damaged proteins from irreversible aggregation. Plays an important role in the bacterial defense system toward oxidative stress.</text>
</comment>
<gene>
    <name evidence="6" type="primary">hslO</name>
    <name evidence="7" type="ORF">DES38_1128</name>
</gene>
<keyword evidence="4 6" id="KW-0143">Chaperone</keyword>
<name>A0A2V3W5Y3_9BACI</name>
<keyword evidence="5 6" id="KW-0676">Redox-active center</keyword>
<proteinExistence type="inferred from homology"/>
<dbReference type="GO" id="GO:0044183">
    <property type="term" value="F:protein folding chaperone"/>
    <property type="evidence" value="ECO:0007669"/>
    <property type="project" value="TreeGrafter"/>
</dbReference>
<feature type="disulfide bond" description="Redox-active" evidence="6">
    <location>
        <begin position="237"/>
        <end position="239"/>
    </location>
</feature>
<dbReference type="Gene3D" id="3.55.30.10">
    <property type="entry name" value="Hsp33 domain"/>
    <property type="match status" value="1"/>
</dbReference>
<evidence type="ECO:0000256" key="4">
    <source>
        <dbReference type="ARBA" id="ARBA00023186"/>
    </source>
</evidence>
<dbReference type="EMBL" id="QJJR01000012">
    <property type="protein sequence ID" value="PXW88441.1"/>
    <property type="molecule type" value="Genomic_DNA"/>
</dbReference>
<dbReference type="CDD" id="cd00498">
    <property type="entry name" value="Hsp33"/>
    <property type="match status" value="1"/>
</dbReference>
<dbReference type="GO" id="GO:0005737">
    <property type="term" value="C:cytoplasm"/>
    <property type="evidence" value="ECO:0007669"/>
    <property type="project" value="UniProtKB-SubCell"/>
</dbReference>
<dbReference type="InterPro" id="IPR000397">
    <property type="entry name" value="Heat_shock_Hsp33"/>
</dbReference>
<feature type="disulfide bond" description="Redox-active" evidence="6">
    <location>
        <begin position="270"/>
        <end position="273"/>
    </location>
</feature>
<dbReference type="OrthoDB" id="9776534at2"/>
<keyword evidence="8" id="KW-1185">Reference proteome</keyword>
<dbReference type="NCBIfam" id="NF001033">
    <property type="entry name" value="PRK00114.1"/>
    <property type="match status" value="1"/>
</dbReference>
<dbReference type="InterPro" id="IPR016154">
    <property type="entry name" value="Heat_shock_Hsp33_C"/>
</dbReference>
<keyword evidence="3 6" id="KW-1015">Disulfide bond</keyword>
<reference evidence="7 8" key="1">
    <citation type="submission" date="2018-05" db="EMBL/GenBank/DDBJ databases">
        <title>Genomic Encyclopedia of Type Strains, Phase IV (KMG-IV): sequencing the most valuable type-strain genomes for metagenomic binning, comparative biology and taxonomic classification.</title>
        <authorList>
            <person name="Goeker M."/>
        </authorList>
    </citation>
    <scope>NUCLEOTIDE SEQUENCE [LARGE SCALE GENOMIC DNA]</scope>
    <source>
        <strain evidence="7 8">DSM 22440</strain>
    </source>
</reference>
<organism evidence="7 8">
    <name type="scientific">Streptohalobacillus salinus</name>
    <dbReference type="NCBI Taxonomy" id="621096"/>
    <lineage>
        <taxon>Bacteria</taxon>
        <taxon>Bacillati</taxon>
        <taxon>Bacillota</taxon>
        <taxon>Bacilli</taxon>
        <taxon>Bacillales</taxon>
        <taxon>Bacillaceae</taxon>
        <taxon>Streptohalobacillus</taxon>
    </lineage>
</organism>
<dbReference type="Proteomes" id="UP000247922">
    <property type="component" value="Unassembled WGS sequence"/>
</dbReference>
<comment type="similarity">
    <text evidence="6">Belongs to the HSP33 family.</text>
</comment>
<dbReference type="RefSeq" id="WP_110251852.1">
    <property type="nucleotide sequence ID" value="NZ_QJJR01000012.1"/>
</dbReference>
<accession>A0A2V3W5Y3</accession>
<dbReference type="SUPFAM" id="SSF118352">
    <property type="entry name" value="HSP33 redox switch-like"/>
    <property type="match status" value="1"/>
</dbReference>
<dbReference type="GO" id="GO:0051082">
    <property type="term" value="F:unfolded protein binding"/>
    <property type="evidence" value="ECO:0007669"/>
    <property type="project" value="UniProtKB-UniRule"/>
</dbReference>
<dbReference type="PANTHER" id="PTHR30111">
    <property type="entry name" value="33 KDA CHAPERONIN"/>
    <property type="match status" value="1"/>
</dbReference>
<dbReference type="InterPro" id="IPR016153">
    <property type="entry name" value="Heat_shock_Hsp33_N"/>
</dbReference>
<evidence type="ECO:0000256" key="1">
    <source>
        <dbReference type="ARBA" id="ARBA00022490"/>
    </source>
</evidence>
<dbReference type="GO" id="GO:0042026">
    <property type="term" value="P:protein refolding"/>
    <property type="evidence" value="ECO:0007669"/>
    <property type="project" value="TreeGrafter"/>
</dbReference>
<dbReference type="PANTHER" id="PTHR30111:SF1">
    <property type="entry name" value="33 KDA CHAPERONIN"/>
    <property type="match status" value="1"/>
</dbReference>
<evidence type="ECO:0000256" key="2">
    <source>
        <dbReference type="ARBA" id="ARBA00022833"/>
    </source>
</evidence>
<dbReference type="SUPFAM" id="SSF64397">
    <property type="entry name" value="Hsp33 domain"/>
    <property type="match status" value="1"/>
</dbReference>
<evidence type="ECO:0000256" key="6">
    <source>
        <dbReference type="HAMAP-Rule" id="MF_00117"/>
    </source>
</evidence>
<evidence type="ECO:0000313" key="7">
    <source>
        <dbReference type="EMBL" id="PXW88441.1"/>
    </source>
</evidence>
<dbReference type="PIRSF" id="PIRSF005261">
    <property type="entry name" value="Heat_shock_Hsp33"/>
    <property type="match status" value="1"/>
</dbReference>
<evidence type="ECO:0000256" key="5">
    <source>
        <dbReference type="ARBA" id="ARBA00023284"/>
    </source>
</evidence>
<evidence type="ECO:0000313" key="8">
    <source>
        <dbReference type="Proteomes" id="UP000247922"/>
    </source>
</evidence>
<comment type="PTM">
    <text evidence="6">Under oxidizing conditions two disulfide bonds are formed involving the reactive cysteines. Under reducing conditions zinc is bound to the reactive cysteines and the protein is inactive.</text>
</comment>
<keyword evidence="1 6" id="KW-0963">Cytoplasm</keyword>
<sequence length="294" mass="32146">MSDYLVKATAYDGAVRAYAIQSTALVEEARRRHDTWATASAALGRMMTISAMMGTMLKGDDKLTVKLEGNGPTGPIVADSNAKGEVRGYITNPHVDFELSEQGKLDVRRAVGTEGFLSVVKDLGLKEHFTGQVPIVSGEVSEDFTYYFARSEQVPSAVGAGVLVNPDHSILAAGGFIIQIMPGATEEMIDTIEQNIASIPPISSLIQEGISPEEILYRLFGKENVHVLQHMPVRFHCSCSRERIKNAVRGLGDEEIDMMIEEDGGADATCHFCNEHYHLNVEDLKELKQAGDYQ</sequence>
<comment type="caution">
    <text evidence="7">The sequence shown here is derived from an EMBL/GenBank/DDBJ whole genome shotgun (WGS) entry which is preliminary data.</text>
</comment>
<dbReference type="AlphaFoldDB" id="A0A2V3W5Y3"/>
<dbReference type="HAMAP" id="MF_00117">
    <property type="entry name" value="HslO"/>
    <property type="match status" value="1"/>
</dbReference>
<protein>
    <recommendedName>
        <fullName evidence="6">33 kDa chaperonin</fullName>
    </recommendedName>
    <alternativeName>
        <fullName evidence="6">Heat shock protein 33 homolog</fullName>
        <shortName evidence="6">HSP33</shortName>
    </alternativeName>
</protein>
<comment type="subcellular location">
    <subcellularLocation>
        <location evidence="6">Cytoplasm</location>
    </subcellularLocation>
</comment>
<keyword evidence="2 6" id="KW-0862">Zinc</keyword>
<dbReference type="Pfam" id="PF01430">
    <property type="entry name" value="HSP33"/>
    <property type="match status" value="1"/>
</dbReference>
<dbReference type="Gene3D" id="3.90.1280.10">
    <property type="entry name" value="HSP33 redox switch-like"/>
    <property type="match status" value="1"/>
</dbReference>
<evidence type="ECO:0000256" key="3">
    <source>
        <dbReference type="ARBA" id="ARBA00023157"/>
    </source>
</evidence>